<dbReference type="EMBL" id="BGPR01001770">
    <property type="protein sequence ID" value="GBM61519.1"/>
    <property type="molecule type" value="Genomic_DNA"/>
</dbReference>
<organism evidence="3 4">
    <name type="scientific">Araneus ventricosus</name>
    <name type="common">Orbweaver spider</name>
    <name type="synonym">Epeira ventricosa</name>
    <dbReference type="NCBI Taxonomy" id="182803"/>
    <lineage>
        <taxon>Eukaryota</taxon>
        <taxon>Metazoa</taxon>
        <taxon>Ecdysozoa</taxon>
        <taxon>Arthropoda</taxon>
        <taxon>Chelicerata</taxon>
        <taxon>Arachnida</taxon>
        <taxon>Araneae</taxon>
        <taxon>Araneomorphae</taxon>
        <taxon>Entelegynae</taxon>
        <taxon>Araneoidea</taxon>
        <taxon>Araneidae</taxon>
        <taxon>Araneus</taxon>
    </lineage>
</organism>
<dbReference type="PANTHER" id="PTHR11552:SF147">
    <property type="entry name" value="CHOLINE DEHYDROGENASE, MITOCHONDRIAL"/>
    <property type="match status" value="1"/>
</dbReference>
<dbReference type="GO" id="GO:0016614">
    <property type="term" value="F:oxidoreductase activity, acting on CH-OH group of donors"/>
    <property type="evidence" value="ECO:0007669"/>
    <property type="project" value="InterPro"/>
</dbReference>
<proteinExistence type="inferred from homology"/>
<evidence type="ECO:0000256" key="1">
    <source>
        <dbReference type="ARBA" id="ARBA00010790"/>
    </source>
</evidence>
<dbReference type="OrthoDB" id="6435529at2759"/>
<comment type="caution">
    <text evidence="3">The sequence shown here is derived from an EMBL/GenBank/DDBJ whole genome shotgun (WGS) entry which is preliminary data.</text>
</comment>
<accession>A0A4Y2H8J2</accession>
<dbReference type="InterPro" id="IPR007867">
    <property type="entry name" value="GMC_OxRtase_C"/>
</dbReference>
<dbReference type="InterPro" id="IPR012132">
    <property type="entry name" value="GMC_OxRdtase"/>
</dbReference>
<dbReference type="InterPro" id="IPR036188">
    <property type="entry name" value="FAD/NAD-bd_sf"/>
</dbReference>
<sequence length="373" mass="41966">MLCVYYTYLDSGLNFSLHIVQRVTEAQASVMRRRRASNVDGGVAYTCPFMCPHRKKSNGIKSEDLYDIALTGKDLSRFGMSRPRRIEEIINELMQKLPYDTEELQQFLTEFVPRLNSGQKKILQRYLGVFPSESTQIRLAEIWKDRKKIVDEVGPLASVVFFSAVAFLPSKTSSHVLDFPDYQLCLLEIPNFIGKQIGFEPDVRPKSRGTVRLNSSNHCDPPLIDPDYFGDPRDIDVFIQGLKMCEKIAKSEPMKRVGTKPFKTVFPGCEEFFGDEDRYFECMIRGGVMSLSHPTGTAKMGDPRDPTTVVDPLLRIKGVKGLRVVDGSVMPIIPSGSPNAPVIMVAEKAADILRDTIDCPKYGFETDISSLFL</sequence>
<name>A0A4Y2H8J2_ARAVE</name>
<dbReference type="SUPFAM" id="SSF54373">
    <property type="entry name" value="FAD-linked reductases, C-terminal domain"/>
    <property type="match status" value="1"/>
</dbReference>
<dbReference type="GO" id="GO:0050660">
    <property type="term" value="F:flavin adenine dinucleotide binding"/>
    <property type="evidence" value="ECO:0007669"/>
    <property type="project" value="InterPro"/>
</dbReference>
<evidence type="ECO:0000313" key="4">
    <source>
        <dbReference type="Proteomes" id="UP000499080"/>
    </source>
</evidence>
<dbReference type="SUPFAM" id="SSF51905">
    <property type="entry name" value="FAD/NAD(P)-binding domain"/>
    <property type="match status" value="1"/>
</dbReference>
<keyword evidence="4" id="KW-1185">Reference proteome</keyword>
<dbReference type="Gene3D" id="3.50.50.60">
    <property type="entry name" value="FAD/NAD(P)-binding domain"/>
    <property type="match status" value="1"/>
</dbReference>
<comment type="similarity">
    <text evidence="1">Belongs to the GMC oxidoreductase family.</text>
</comment>
<dbReference type="Pfam" id="PF05199">
    <property type="entry name" value="GMC_oxred_C"/>
    <property type="match status" value="1"/>
</dbReference>
<dbReference type="Proteomes" id="UP000499080">
    <property type="component" value="Unassembled WGS sequence"/>
</dbReference>
<dbReference type="Gene3D" id="3.30.560.10">
    <property type="entry name" value="Glucose Oxidase, domain 3"/>
    <property type="match status" value="1"/>
</dbReference>
<evidence type="ECO:0000313" key="3">
    <source>
        <dbReference type="EMBL" id="GBM61519.1"/>
    </source>
</evidence>
<reference evidence="3 4" key="1">
    <citation type="journal article" date="2019" name="Sci. Rep.">
        <title>Orb-weaving spider Araneus ventricosus genome elucidates the spidroin gene catalogue.</title>
        <authorList>
            <person name="Kono N."/>
            <person name="Nakamura H."/>
            <person name="Ohtoshi R."/>
            <person name="Moran D.A.P."/>
            <person name="Shinohara A."/>
            <person name="Yoshida Y."/>
            <person name="Fujiwara M."/>
            <person name="Mori M."/>
            <person name="Tomita M."/>
            <person name="Arakawa K."/>
        </authorList>
    </citation>
    <scope>NUCLEOTIDE SEQUENCE [LARGE SCALE GENOMIC DNA]</scope>
</reference>
<dbReference type="PANTHER" id="PTHR11552">
    <property type="entry name" value="GLUCOSE-METHANOL-CHOLINE GMC OXIDOREDUCTASE"/>
    <property type="match status" value="1"/>
</dbReference>
<gene>
    <name evidence="3" type="primary">Gld_64</name>
    <name evidence="3" type="ORF">AVEN_17062_1</name>
</gene>
<dbReference type="AlphaFoldDB" id="A0A4Y2H8J2"/>
<feature type="domain" description="Glucose-methanol-choline oxidoreductase C-terminal" evidence="2">
    <location>
        <begin position="205"/>
        <end position="346"/>
    </location>
</feature>
<evidence type="ECO:0000259" key="2">
    <source>
        <dbReference type="Pfam" id="PF05199"/>
    </source>
</evidence>
<protein>
    <submittedName>
        <fullName evidence="3">Glucose dehydrogenase [FAD, quinone]</fullName>
    </submittedName>
</protein>